<comment type="caution">
    <text evidence="5">The sequence shown here is derived from an EMBL/GenBank/DDBJ whole genome shotgun (WGS) entry which is preliminary data.</text>
</comment>
<dbReference type="CDD" id="cd02440">
    <property type="entry name" value="AdoMet_MTases"/>
    <property type="match status" value="1"/>
</dbReference>
<dbReference type="PANTHER" id="PTHR14614">
    <property type="entry name" value="HEPATOCELLULAR CARCINOMA-ASSOCIATED ANTIGEN"/>
    <property type="match status" value="1"/>
</dbReference>
<keyword evidence="3" id="KW-0949">S-adenosyl-L-methionine</keyword>
<name>A0AAD7XJP8_9STRA</name>
<evidence type="ECO:0000256" key="1">
    <source>
        <dbReference type="ARBA" id="ARBA00022603"/>
    </source>
</evidence>
<accession>A0AAD7XJP8</accession>
<dbReference type="PANTHER" id="PTHR14614:SF164">
    <property type="entry name" value="HISTONE-ARGININE METHYLTRANSFERASE METTL23"/>
    <property type="match status" value="1"/>
</dbReference>
<dbReference type="Pfam" id="PF10294">
    <property type="entry name" value="Methyltransf_16"/>
    <property type="match status" value="1"/>
</dbReference>
<organism evidence="5 6">
    <name type="scientific">Chrysophaeum taylorii</name>
    <dbReference type="NCBI Taxonomy" id="2483200"/>
    <lineage>
        <taxon>Eukaryota</taxon>
        <taxon>Sar</taxon>
        <taxon>Stramenopiles</taxon>
        <taxon>Ochrophyta</taxon>
        <taxon>Pelagophyceae</taxon>
        <taxon>Pelagomonadales</taxon>
        <taxon>Pelagomonadaceae</taxon>
        <taxon>Chrysophaeum</taxon>
    </lineage>
</organism>
<evidence type="ECO:0000256" key="2">
    <source>
        <dbReference type="ARBA" id="ARBA00022679"/>
    </source>
</evidence>
<dbReference type="AlphaFoldDB" id="A0AAD7XJP8"/>
<keyword evidence="1" id="KW-0489">Methyltransferase</keyword>
<protein>
    <submittedName>
        <fullName evidence="5">Uncharacterized protein</fullName>
    </submittedName>
</protein>
<evidence type="ECO:0000256" key="3">
    <source>
        <dbReference type="ARBA" id="ARBA00022691"/>
    </source>
</evidence>
<reference evidence="5" key="1">
    <citation type="submission" date="2023-01" db="EMBL/GenBank/DDBJ databases">
        <title>Metagenome sequencing of chrysophaentin producing Chrysophaeum taylorii.</title>
        <authorList>
            <person name="Davison J."/>
            <person name="Bewley C."/>
        </authorList>
    </citation>
    <scope>NUCLEOTIDE SEQUENCE</scope>
    <source>
        <strain evidence="5">NIES-1699</strain>
    </source>
</reference>
<proteinExistence type="inferred from homology"/>
<comment type="similarity">
    <text evidence="4">Belongs to the methyltransferase superfamily. METTL23 family.</text>
</comment>
<gene>
    <name evidence="5" type="ORF">CTAYLR_004325</name>
</gene>
<dbReference type="SUPFAM" id="SSF53335">
    <property type="entry name" value="S-adenosyl-L-methionine-dependent methyltransferases"/>
    <property type="match status" value="1"/>
</dbReference>
<dbReference type="EMBL" id="JAQMWT010000320">
    <property type="protein sequence ID" value="KAJ8604904.1"/>
    <property type="molecule type" value="Genomic_DNA"/>
</dbReference>
<keyword evidence="2" id="KW-0808">Transferase</keyword>
<sequence length="478" mass="51665">MDDEPTIGYMFDAAASREFGEFEGIAYACADTETGAVQSGHAVWPAARTLAQFVSRASVDQNSEVIELGCGVGLAGLAACRRGARRVVLTDRDPGALDLARAGIERNGFLNATCEAFRFGETRSDTFDVVLASDVIYDAGIAGLVIRTAASLLKPSGYFALSFSFEVDEEEIIRACADVGLGVVKGNVWVMRPLGVESAVKRTPRFVLRPKALVATWNGAVALAFSGWPPAAVALKNKLPVHPPENPGSRWPKVTLGAARRPLDLKEFEALRSILVDVGRCAEWRVATLHVTIYASGSHECLLSAKPLALLRETEDDFPSAVEVDRVDGVIGEADDDLRAYLARFNGSSVVDHSLRYTRNDSPGASLVAFLPPDLYPFLHDLRRRVDEILPRAGLAARAEQQEDNEVFIPLADEEPNIASKKTLDAAAKNDDDDDDDFKRARVLVYMGVSLLPILALVPFMAGRDFVPADSAATLFSS</sequence>
<evidence type="ECO:0000313" key="5">
    <source>
        <dbReference type="EMBL" id="KAJ8604904.1"/>
    </source>
</evidence>
<dbReference type="InterPro" id="IPR019410">
    <property type="entry name" value="Methyltransf_16"/>
</dbReference>
<dbReference type="InterPro" id="IPR029063">
    <property type="entry name" value="SAM-dependent_MTases_sf"/>
</dbReference>
<dbReference type="Gene3D" id="3.40.50.150">
    <property type="entry name" value="Vaccinia Virus protein VP39"/>
    <property type="match status" value="1"/>
</dbReference>
<evidence type="ECO:0000313" key="6">
    <source>
        <dbReference type="Proteomes" id="UP001230188"/>
    </source>
</evidence>
<dbReference type="GO" id="GO:0008168">
    <property type="term" value="F:methyltransferase activity"/>
    <property type="evidence" value="ECO:0007669"/>
    <property type="project" value="UniProtKB-KW"/>
</dbReference>
<dbReference type="GO" id="GO:0032259">
    <property type="term" value="P:methylation"/>
    <property type="evidence" value="ECO:0007669"/>
    <property type="project" value="UniProtKB-KW"/>
</dbReference>
<evidence type="ECO:0000256" key="4">
    <source>
        <dbReference type="ARBA" id="ARBA00043988"/>
    </source>
</evidence>
<dbReference type="Proteomes" id="UP001230188">
    <property type="component" value="Unassembled WGS sequence"/>
</dbReference>
<keyword evidence="6" id="KW-1185">Reference proteome</keyword>